<dbReference type="Gene3D" id="3.30.1240.10">
    <property type="match status" value="1"/>
</dbReference>
<dbReference type="SFLD" id="SFLDG01140">
    <property type="entry name" value="C2.B:_Phosphomannomutase_and_P"/>
    <property type="match status" value="1"/>
</dbReference>
<dbReference type="AlphaFoldDB" id="A0AAN4RLK0"/>
<dbReference type="InterPro" id="IPR036412">
    <property type="entry name" value="HAD-like_sf"/>
</dbReference>
<dbReference type="NCBIfam" id="TIGR00099">
    <property type="entry name" value="Cof-subfamily"/>
    <property type="match status" value="1"/>
</dbReference>
<dbReference type="GeneID" id="69985627"/>
<evidence type="ECO:0000313" key="4">
    <source>
        <dbReference type="Proteomes" id="UP000886607"/>
    </source>
</evidence>
<reference evidence="2" key="1">
    <citation type="submission" date="2019-08" db="EMBL/GenBank/DDBJ databases">
        <authorList>
            <person name="Ishikawa M."/>
            <person name="Suzuki T."/>
            <person name="Matsutani M."/>
        </authorList>
    </citation>
    <scope>NUCLEOTIDE SEQUENCE</scope>
    <source>
        <strain evidence="2">7C1</strain>
        <strain evidence="1">8C4</strain>
    </source>
</reference>
<dbReference type="InterPro" id="IPR006379">
    <property type="entry name" value="HAD-SF_hydro_IIB"/>
</dbReference>
<organism evidence="2 3">
    <name type="scientific">Tetragenococcus koreensis</name>
    <dbReference type="NCBI Taxonomy" id="290335"/>
    <lineage>
        <taxon>Bacteria</taxon>
        <taxon>Bacillati</taxon>
        <taxon>Bacillota</taxon>
        <taxon>Bacilli</taxon>
        <taxon>Lactobacillales</taxon>
        <taxon>Enterococcaceae</taxon>
        <taxon>Tetragenococcus</taxon>
    </lineage>
</organism>
<reference evidence="2" key="2">
    <citation type="journal article" date="2020" name="Int. Dairy J.">
        <title>Lactic acid bacterial diversity in Brie cheese focusing on salt concentration and pH of isolation medium and characterisation of halophilic and alkaliphilic lactic acid bacterial isolates.</title>
        <authorList>
            <person name="Unno R."/>
            <person name="Matsutani M."/>
            <person name="Suzuki T."/>
            <person name="Kodama K."/>
            <person name="Matsushita H."/>
            <person name="Yamasato K."/>
            <person name="Koizumi Y."/>
            <person name="Ishikawa M."/>
        </authorList>
    </citation>
    <scope>NUCLEOTIDE SEQUENCE</scope>
    <source>
        <strain evidence="2">7C1</strain>
        <strain evidence="1">8C4</strain>
    </source>
</reference>
<dbReference type="Pfam" id="PF08282">
    <property type="entry name" value="Hydrolase_3"/>
    <property type="match status" value="1"/>
</dbReference>
<dbReference type="SUPFAM" id="SSF56784">
    <property type="entry name" value="HAD-like"/>
    <property type="match status" value="1"/>
</dbReference>
<accession>A0AAN4RLK0</accession>
<dbReference type="Gene3D" id="3.40.50.1000">
    <property type="entry name" value="HAD superfamily/HAD-like"/>
    <property type="match status" value="1"/>
</dbReference>
<dbReference type="PANTHER" id="PTHR10000:SF8">
    <property type="entry name" value="HAD SUPERFAMILY HYDROLASE-LIKE, TYPE 3"/>
    <property type="match status" value="1"/>
</dbReference>
<dbReference type="GO" id="GO:0005829">
    <property type="term" value="C:cytosol"/>
    <property type="evidence" value="ECO:0007669"/>
    <property type="project" value="TreeGrafter"/>
</dbReference>
<proteinExistence type="predicted"/>
<dbReference type="GO" id="GO:0016791">
    <property type="term" value="F:phosphatase activity"/>
    <property type="evidence" value="ECO:0007669"/>
    <property type="project" value="TreeGrafter"/>
</dbReference>
<dbReference type="InterPro" id="IPR000150">
    <property type="entry name" value="Cof"/>
</dbReference>
<comment type="caution">
    <text evidence="2">The sequence shown here is derived from an EMBL/GenBank/DDBJ whole genome shotgun (WGS) entry which is preliminary data.</text>
</comment>
<dbReference type="PANTHER" id="PTHR10000">
    <property type="entry name" value="PHOSPHOSERINE PHOSPHATASE"/>
    <property type="match status" value="1"/>
</dbReference>
<name>A0AAN4RLK0_9ENTE</name>
<dbReference type="NCBIfam" id="TIGR01484">
    <property type="entry name" value="HAD-SF-IIB"/>
    <property type="match status" value="1"/>
</dbReference>
<evidence type="ECO:0000313" key="3">
    <source>
        <dbReference type="Proteomes" id="UP000886597"/>
    </source>
</evidence>
<dbReference type="Proteomes" id="UP000886607">
    <property type="component" value="Unassembled WGS sequence"/>
</dbReference>
<protein>
    <submittedName>
        <fullName evidence="2">Haloacid dehalogenase</fullName>
    </submittedName>
</protein>
<evidence type="ECO:0000313" key="1">
    <source>
        <dbReference type="EMBL" id="GEQ48967.1"/>
    </source>
</evidence>
<keyword evidence="4" id="KW-1185">Reference proteome</keyword>
<dbReference type="EMBL" id="BKBO01000009">
    <property type="protein sequence ID" value="GEQ48967.1"/>
    <property type="molecule type" value="Genomic_DNA"/>
</dbReference>
<dbReference type="RefSeq" id="WP_124006153.1">
    <property type="nucleotide sequence ID" value="NZ_BJYN01000047.1"/>
</dbReference>
<dbReference type="EMBL" id="BKBQ01000010">
    <property type="protein sequence ID" value="GEQ54000.1"/>
    <property type="molecule type" value="Genomic_DNA"/>
</dbReference>
<dbReference type="Proteomes" id="UP000886597">
    <property type="component" value="Unassembled WGS sequence"/>
</dbReference>
<dbReference type="InterPro" id="IPR023214">
    <property type="entry name" value="HAD_sf"/>
</dbReference>
<dbReference type="KEGG" id="tkr:C7K43_06685"/>
<dbReference type="GO" id="GO:0000287">
    <property type="term" value="F:magnesium ion binding"/>
    <property type="evidence" value="ECO:0007669"/>
    <property type="project" value="TreeGrafter"/>
</dbReference>
<dbReference type="SFLD" id="SFLDS00003">
    <property type="entry name" value="Haloacid_Dehalogenase"/>
    <property type="match status" value="1"/>
</dbReference>
<sequence>MEKRLLLTDLDGTLVKDSKRVAKEDKDFFASIKQNLQVGIATGRSVKEIDYIEEQIQLPVDVKVGFNGGLVTIEGKIIQEKFIETDVLEQLLRYIETNNLVYDALDGTSRIGTYQSEEKGRIWNVKLVNPKDPFATIMPKKIYKINIRPEENRCDSVLEQIQKEFPQLSMCKSNSTRIEITPPNVTKGKAVDILRKEEAKIITVGDSENDISMFQASDQSFCLSHASQEVQDQADIIIDNFHEVGLYIS</sequence>
<gene>
    <name evidence="2" type="primary">cof_4</name>
    <name evidence="1" type="ORF">TK11N_08190</name>
    <name evidence="2" type="ORF">TK2N_08440</name>
</gene>
<evidence type="ECO:0000313" key="2">
    <source>
        <dbReference type="EMBL" id="GEQ54000.1"/>
    </source>
</evidence>